<dbReference type="Gene3D" id="2.40.110.10">
    <property type="entry name" value="Butyryl-CoA Dehydrogenase, subunit A, domain 2"/>
    <property type="match status" value="1"/>
</dbReference>
<comment type="similarity">
    <text evidence="2">Belongs to the acyl-CoA dehydrogenase family.</text>
</comment>
<evidence type="ECO:0000256" key="5">
    <source>
        <dbReference type="ARBA" id="ARBA00023002"/>
    </source>
</evidence>
<reference evidence="9" key="1">
    <citation type="journal article" date="2019" name="Int. J. Syst. Evol. Microbiol.">
        <title>The Global Catalogue of Microorganisms (GCM) 10K type strain sequencing project: providing services to taxonomists for standard genome sequencing and annotation.</title>
        <authorList>
            <consortium name="The Broad Institute Genomics Platform"/>
            <consortium name="The Broad Institute Genome Sequencing Center for Infectious Disease"/>
            <person name="Wu L."/>
            <person name="Ma J."/>
        </authorList>
    </citation>
    <scope>NUCLEOTIDE SEQUENCE [LARGE SCALE GENOMIC DNA]</scope>
    <source>
        <strain evidence="9">CGMCC-1.15741</strain>
    </source>
</reference>
<evidence type="ECO:0000256" key="2">
    <source>
        <dbReference type="ARBA" id="ARBA00009347"/>
    </source>
</evidence>
<dbReference type="Pfam" id="PF00441">
    <property type="entry name" value="Acyl-CoA_dh_1"/>
    <property type="match status" value="1"/>
</dbReference>
<evidence type="ECO:0000313" key="9">
    <source>
        <dbReference type="Proteomes" id="UP001596303"/>
    </source>
</evidence>
<dbReference type="GO" id="GO:0016491">
    <property type="term" value="F:oxidoreductase activity"/>
    <property type="evidence" value="ECO:0007669"/>
    <property type="project" value="UniProtKB-KW"/>
</dbReference>
<dbReference type="Gene3D" id="1.20.140.10">
    <property type="entry name" value="Butyryl-CoA Dehydrogenase, subunit A, domain 3"/>
    <property type="match status" value="1"/>
</dbReference>
<evidence type="ECO:0000259" key="7">
    <source>
        <dbReference type="Pfam" id="PF02771"/>
    </source>
</evidence>
<keyword evidence="3" id="KW-0285">Flavoprotein</keyword>
<feature type="domain" description="Acyl-CoA dehydrogenase/oxidase C-terminal" evidence="6">
    <location>
        <begin position="220"/>
        <end position="356"/>
    </location>
</feature>
<dbReference type="Gene3D" id="1.10.540.10">
    <property type="entry name" value="Acyl-CoA dehydrogenase/oxidase, N-terminal domain"/>
    <property type="match status" value="1"/>
</dbReference>
<dbReference type="InterPro" id="IPR036250">
    <property type="entry name" value="AcylCo_DH-like_C"/>
</dbReference>
<dbReference type="SUPFAM" id="SSF56645">
    <property type="entry name" value="Acyl-CoA dehydrogenase NM domain-like"/>
    <property type="match status" value="1"/>
</dbReference>
<dbReference type="InterPro" id="IPR037069">
    <property type="entry name" value="AcylCoA_DH/ox_N_sf"/>
</dbReference>
<dbReference type="PANTHER" id="PTHR43884">
    <property type="entry name" value="ACYL-COA DEHYDROGENASE"/>
    <property type="match status" value="1"/>
</dbReference>
<sequence length="366" mass="39593">MATISAEDRAAMRESFHRLLNQQSDEQAVRKTMDSETGFDPALWKQMAELGMLGILISPEYDGIGGGAREINDIMEEVGAHLVCGPFLTSSVISAALIGFSDDDDAKSRLLPKLASGELIATAALTSETGLWIPDDVSVKANGNKLTGEAGYVLHAELADVMLVAAKTGDGLQIFEVDPKAAGVTLTNMQAYDLTLRFATLKLDNVDAQPLNGADATCFEKAIELARIALAGEQAGGAKHVFDMTLDYIKNRYQFGRAIGGFQAVKHMAADLYIEVESSLTASRQAAAALADNTEDKDILVNLASFVCAETFTRMTHDAIQLHGGIAFTWEHPAHLYFRRARADAMLLGSIDYLRDEYLKAQEAVR</sequence>
<organism evidence="8 9">
    <name type="scientific">Ponticaulis profundi</name>
    <dbReference type="NCBI Taxonomy" id="2665222"/>
    <lineage>
        <taxon>Bacteria</taxon>
        <taxon>Pseudomonadati</taxon>
        <taxon>Pseudomonadota</taxon>
        <taxon>Alphaproteobacteria</taxon>
        <taxon>Hyphomonadales</taxon>
        <taxon>Hyphomonadaceae</taxon>
        <taxon>Ponticaulis</taxon>
    </lineage>
</organism>
<dbReference type="CDD" id="cd00567">
    <property type="entry name" value="ACAD"/>
    <property type="match status" value="1"/>
</dbReference>
<dbReference type="RefSeq" id="WP_377378155.1">
    <property type="nucleotide sequence ID" value="NZ_JBHSSW010000009.1"/>
</dbReference>
<proteinExistence type="inferred from homology"/>
<evidence type="ECO:0000256" key="1">
    <source>
        <dbReference type="ARBA" id="ARBA00001974"/>
    </source>
</evidence>
<dbReference type="EC" id="1.-.-.-" evidence="8"/>
<protein>
    <submittedName>
        <fullName evidence="8">Acyl-CoA dehydrogenase family protein</fullName>
        <ecNumber evidence="8">1.-.-.-</ecNumber>
    </submittedName>
</protein>
<dbReference type="PANTHER" id="PTHR43884:SF20">
    <property type="entry name" value="ACYL-COA DEHYDROGENASE FADE28"/>
    <property type="match status" value="1"/>
</dbReference>
<dbReference type="InterPro" id="IPR009100">
    <property type="entry name" value="AcylCoA_DH/oxidase_NM_dom_sf"/>
</dbReference>
<dbReference type="SUPFAM" id="SSF47203">
    <property type="entry name" value="Acyl-CoA dehydrogenase C-terminal domain-like"/>
    <property type="match status" value="1"/>
</dbReference>
<accession>A0ABW1S923</accession>
<dbReference type="Proteomes" id="UP001596303">
    <property type="component" value="Unassembled WGS sequence"/>
</dbReference>
<name>A0ABW1S923_9PROT</name>
<dbReference type="InterPro" id="IPR046373">
    <property type="entry name" value="Acyl-CoA_Oxase/DH_mid-dom_sf"/>
</dbReference>
<evidence type="ECO:0000259" key="6">
    <source>
        <dbReference type="Pfam" id="PF00441"/>
    </source>
</evidence>
<dbReference type="Pfam" id="PF02771">
    <property type="entry name" value="Acyl-CoA_dh_N"/>
    <property type="match status" value="1"/>
</dbReference>
<dbReference type="InterPro" id="IPR009075">
    <property type="entry name" value="AcylCo_DH/oxidase_C"/>
</dbReference>
<feature type="domain" description="Acyl-CoA dehydrogenase/oxidase N-terminal" evidence="7">
    <location>
        <begin position="7"/>
        <end position="118"/>
    </location>
</feature>
<keyword evidence="4" id="KW-0274">FAD</keyword>
<dbReference type="EMBL" id="JBHSSW010000009">
    <property type="protein sequence ID" value="MFC6198162.1"/>
    <property type="molecule type" value="Genomic_DNA"/>
</dbReference>
<gene>
    <name evidence="8" type="ORF">ACFQDM_08735</name>
</gene>
<keyword evidence="9" id="KW-1185">Reference proteome</keyword>
<evidence type="ECO:0000256" key="3">
    <source>
        <dbReference type="ARBA" id="ARBA00022630"/>
    </source>
</evidence>
<keyword evidence="5 8" id="KW-0560">Oxidoreductase</keyword>
<evidence type="ECO:0000313" key="8">
    <source>
        <dbReference type="EMBL" id="MFC6198162.1"/>
    </source>
</evidence>
<evidence type="ECO:0000256" key="4">
    <source>
        <dbReference type="ARBA" id="ARBA00022827"/>
    </source>
</evidence>
<comment type="cofactor">
    <cofactor evidence="1">
        <name>FAD</name>
        <dbReference type="ChEBI" id="CHEBI:57692"/>
    </cofactor>
</comment>
<comment type="caution">
    <text evidence="8">The sequence shown here is derived from an EMBL/GenBank/DDBJ whole genome shotgun (WGS) entry which is preliminary data.</text>
</comment>
<dbReference type="InterPro" id="IPR013786">
    <property type="entry name" value="AcylCoA_DH/ox_N"/>
</dbReference>